<dbReference type="Pfam" id="PF05742">
    <property type="entry name" value="TANGO2"/>
    <property type="match status" value="1"/>
</dbReference>
<reference evidence="1 2" key="1">
    <citation type="journal article" date="2009" name="Nature">
        <title>Evolution of pathogenicity and sexual reproduction in eight Candida genomes.</title>
        <authorList>
            <person name="Butler G."/>
            <person name="Rasmussen M.D."/>
            <person name="Lin M.F."/>
            <person name="Santos M.A."/>
            <person name="Sakthikumar S."/>
            <person name="Munro C.A."/>
            <person name="Rheinbay E."/>
            <person name="Grabherr M."/>
            <person name="Forche A."/>
            <person name="Reedy J.L."/>
            <person name="Agrafioti I."/>
            <person name="Arnaud M.B."/>
            <person name="Bates S."/>
            <person name="Brown A.J."/>
            <person name="Brunke S."/>
            <person name="Costanzo M.C."/>
            <person name="Fitzpatrick D.A."/>
            <person name="de Groot P.W."/>
            <person name="Harris D."/>
            <person name="Hoyer L.L."/>
            <person name="Hube B."/>
            <person name="Klis F.M."/>
            <person name="Kodira C."/>
            <person name="Lennard N."/>
            <person name="Logue M.E."/>
            <person name="Martin R."/>
            <person name="Neiman A.M."/>
            <person name="Nikolaou E."/>
            <person name="Quail M.A."/>
            <person name="Quinn J."/>
            <person name="Santos M.C."/>
            <person name="Schmitzberger F.F."/>
            <person name="Sherlock G."/>
            <person name="Shah P."/>
            <person name="Silverstein K.A."/>
            <person name="Skrzypek M.S."/>
            <person name="Soll D."/>
            <person name="Staggs R."/>
            <person name="Stansfield I."/>
            <person name="Stumpf M.P."/>
            <person name="Sudbery P.E."/>
            <person name="Srikantha T."/>
            <person name="Zeng Q."/>
            <person name="Berman J."/>
            <person name="Berriman M."/>
            <person name="Heitman J."/>
            <person name="Gow N.A."/>
            <person name="Lorenz M.C."/>
            <person name="Birren B.W."/>
            <person name="Kellis M."/>
            <person name="Cuomo C.A."/>
        </authorList>
    </citation>
    <scope>NUCLEOTIDE SEQUENCE [LARGE SCALE GENOMIC DNA]</scope>
    <source>
        <strain evidence="2">ATCC 11503 / BCRC 21390 / CBS 2605 / JCM 1781 / NBRC 1676 / NRRL YB-4239</strain>
    </source>
</reference>
<dbReference type="GeneID" id="5235359"/>
<name>A5DSC1_LODEL</name>
<dbReference type="AlphaFoldDB" id="A5DSC1"/>
<dbReference type="FunCoup" id="A5DSC1">
    <property type="interactions" value="358"/>
</dbReference>
<dbReference type="VEuPathDB" id="FungiDB:LELG_00257"/>
<dbReference type="GO" id="GO:0007030">
    <property type="term" value="P:Golgi organization"/>
    <property type="evidence" value="ECO:0007669"/>
    <property type="project" value="TreeGrafter"/>
</dbReference>
<protein>
    <submittedName>
        <fullName evidence="1">Uncharacterized protein</fullName>
    </submittedName>
</protein>
<sequence length="247" mass="27790">MKEISRGVLPLAFLNSPYSAAEWEKNITNKMQNGNAKIDLQKIGGFTLLYGDLNIDPETCKISHLNILSNRGHHGRVFETGLENDNATVSMSDSIATKSTFGLSNSLYNHPWKKVFLGEELVDTLVDSPKTENLSENEFVDECFKVLSHDTYSTKVAEKGDLNAKYLELRNSIFIPPVSLGDSHSTCASIGEFYGTRTQTVILLDKSGNLSYYEKNLHSVDTKVFDKPQIVSHYKFNIYENKKEHDL</sequence>
<organism evidence="1 2">
    <name type="scientific">Lodderomyces elongisporus (strain ATCC 11503 / CBS 2605 / JCM 1781 / NBRC 1676 / NRRL YB-4239)</name>
    <name type="common">Yeast</name>
    <name type="synonym">Saccharomyces elongisporus</name>
    <dbReference type="NCBI Taxonomy" id="379508"/>
    <lineage>
        <taxon>Eukaryota</taxon>
        <taxon>Fungi</taxon>
        <taxon>Dikarya</taxon>
        <taxon>Ascomycota</taxon>
        <taxon>Saccharomycotina</taxon>
        <taxon>Pichiomycetes</taxon>
        <taxon>Debaryomycetaceae</taxon>
        <taxon>Candida/Lodderomyces clade</taxon>
        <taxon>Lodderomyces</taxon>
    </lineage>
</organism>
<dbReference type="HOGENOM" id="CLU_047037_0_2_1"/>
<dbReference type="GO" id="GO:0005794">
    <property type="term" value="C:Golgi apparatus"/>
    <property type="evidence" value="ECO:0007669"/>
    <property type="project" value="TreeGrafter"/>
</dbReference>
<dbReference type="STRING" id="379508.A5DSC1"/>
<dbReference type="EMBL" id="CH981524">
    <property type="protein sequence ID" value="EDK42079.1"/>
    <property type="molecule type" value="Genomic_DNA"/>
</dbReference>
<dbReference type="eggNOG" id="KOG2342">
    <property type="taxonomic scope" value="Eukaryota"/>
</dbReference>
<dbReference type="Proteomes" id="UP000001996">
    <property type="component" value="Unassembled WGS sequence"/>
</dbReference>
<proteinExistence type="predicted"/>
<gene>
    <name evidence="1" type="ORF">LELG_00257</name>
</gene>
<dbReference type="PANTHER" id="PTHR17985:SF8">
    <property type="entry name" value="TRANSPORT AND GOLGI ORGANIZATION PROTEIN 2 HOMOLOG"/>
    <property type="match status" value="1"/>
</dbReference>
<dbReference type="OrthoDB" id="191601at2759"/>
<dbReference type="InParanoid" id="A5DSC1"/>
<dbReference type="PANTHER" id="PTHR17985">
    <property type="entry name" value="SER/THR-RICH PROTEIN T10 IN DGCR REGION"/>
    <property type="match status" value="1"/>
</dbReference>
<dbReference type="KEGG" id="lel:PVL30_000252"/>
<keyword evidence="2" id="KW-1185">Reference proteome</keyword>
<dbReference type="InterPro" id="IPR008551">
    <property type="entry name" value="TANGO2"/>
</dbReference>
<dbReference type="OMA" id="CKISHLN"/>
<evidence type="ECO:0000313" key="1">
    <source>
        <dbReference type="EMBL" id="EDK42079.1"/>
    </source>
</evidence>
<accession>A5DSC1</accession>
<dbReference type="GO" id="GO:0009306">
    <property type="term" value="P:protein secretion"/>
    <property type="evidence" value="ECO:0007669"/>
    <property type="project" value="TreeGrafter"/>
</dbReference>
<evidence type="ECO:0000313" key="2">
    <source>
        <dbReference type="Proteomes" id="UP000001996"/>
    </source>
</evidence>